<evidence type="ECO:0000259" key="7">
    <source>
        <dbReference type="SMART" id="SM01402"/>
    </source>
</evidence>
<reference evidence="11" key="3">
    <citation type="submission" date="2020-10" db="EMBL/GenBank/DDBJ databases">
        <title>Dehalococcoides mccartyi of a TCE/Cr reducing biochatode.</title>
        <authorList>
            <person name="Matturro B."/>
        </authorList>
    </citation>
    <scope>NUCLEOTIDE SEQUENCE</scope>
    <source>
        <strain evidence="11">Bin2</strain>
    </source>
</reference>
<dbReference type="Proteomes" id="UP000606900">
    <property type="component" value="Unassembled WGS sequence"/>
</dbReference>
<dbReference type="EMBL" id="LN515531">
    <property type="protein sequence ID" value="CEA12955.1"/>
    <property type="molecule type" value="Genomic_DNA"/>
</dbReference>
<evidence type="ECO:0000313" key="9">
    <source>
        <dbReference type="EMBL" id="CEA12955.1"/>
    </source>
</evidence>
<dbReference type="EMBL" id="LN734822">
    <property type="protein sequence ID" value="CEL25287.1"/>
    <property type="molecule type" value="Genomic_DNA"/>
</dbReference>
<dbReference type="STRING" id="2162.BRM9_0612"/>
<keyword evidence="13" id="KW-1185">Reference proteome</keyword>
<protein>
    <recommendedName>
        <fullName evidence="6">Small ribosomal subunit protein eS31</fullName>
    </recommendedName>
</protein>
<evidence type="ECO:0000313" key="11">
    <source>
        <dbReference type="EMBL" id="MBF4475676.1"/>
    </source>
</evidence>
<keyword evidence="5 6" id="KW-0687">Ribonucleoprotein</keyword>
<evidence type="ECO:0000256" key="5">
    <source>
        <dbReference type="ARBA" id="ARBA00023274"/>
    </source>
</evidence>
<dbReference type="InterPro" id="IPR002906">
    <property type="entry name" value="Ribosomal_eS31"/>
</dbReference>
<gene>
    <name evidence="6" type="primary">rps27ae</name>
    <name evidence="8" type="ORF">BRM9_0612</name>
    <name evidence="9" type="ORF">DSM1535_0594</name>
    <name evidence="11" type="ORF">ISP06_09465</name>
    <name evidence="10" type="ORF">MB9_1652</name>
</gene>
<feature type="binding site" evidence="6">
    <location>
        <position position="39"/>
    </location>
    <ligand>
        <name>Zn(2+)</name>
        <dbReference type="ChEBI" id="CHEBI:29105"/>
    </ligand>
</feature>
<dbReference type="AlphaFoldDB" id="A0A089ZEZ4"/>
<keyword evidence="2 6" id="KW-0863">Zinc-finger</keyword>
<evidence type="ECO:0000313" key="10">
    <source>
        <dbReference type="EMBL" id="CEL25287.1"/>
    </source>
</evidence>
<comment type="similarity">
    <text evidence="6">Belongs to the eukaryotic ribosomal protein eS31 family.</text>
</comment>
<dbReference type="Proteomes" id="UP000062768">
    <property type="component" value="Chromosome I"/>
</dbReference>
<comment type="subunit">
    <text evidence="6">Part of the 30S ribosomal subunit.</text>
</comment>
<feature type="binding site" evidence="6">
    <location>
        <position position="42"/>
    </location>
    <ligand>
        <name>Zn(2+)</name>
        <dbReference type="ChEBI" id="CHEBI:29105"/>
    </ligand>
</feature>
<keyword evidence="3 6" id="KW-0862">Zinc</keyword>
<proteinExistence type="inferred from homology"/>
<evidence type="ECO:0000313" key="13">
    <source>
        <dbReference type="Proteomes" id="UP000062768"/>
    </source>
</evidence>
<dbReference type="NCBIfam" id="NF001669">
    <property type="entry name" value="PRK00432.1"/>
    <property type="match status" value="1"/>
</dbReference>
<dbReference type="KEGG" id="mfc:BRM9_0612"/>
<evidence type="ECO:0000313" key="12">
    <source>
        <dbReference type="Proteomes" id="UP000029661"/>
    </source>
</evidence>
<evidence type="ECO:0000313" key="8">
    <source>
        <dbReference type="EMBL" id="AIS31435.1"/>
    </source>
</evidence>
<feature type="domain" description="Small ribosomal subunit protein eS31" evidence="7">
    <location>
        <begin position="3"/>
        <end position="45"/>
    </location>
</feature>
<dbReference type="PATRIC" id="fig|2162.10.peg.1722"/>
<evidence type="ECO:0000256" key="6">
    <source>
        <dbReference type="HAMAP-Rule" id="MF_00777"/>
    </source>
</evidence>
<name>A0A089ZEZ4_METFO</name>
<sequence length="54" mass="6312">MKKFELYEVKDNKIIRKNPECVRCSHGVFMADHGDRYACGKCGYTQWKGKEGKK</sequence>
<evidence type="ECO:0000256" key="4">
    <source>
        <dbReference type="ARBA" id="ARBA00022980"/>
    </source>
</evidence>
<feature type="binding site" evidence="6">
    <location>
        <position position="24"/>
    </location>
    <ligand>
        <name>Zn(2+)</name>
        <dbReference type="ChEBI" id="CHEBI:29105"/>
    </ligand>
</feature>
<dbReference type="GO" id="GO:0005840">
    <property type="term" value="C:ribosome"/>
    <property type="evidence" value="ECO:0007669"/>
    <property type="project" value="UniProtKB-KW"/>
</dbReference>
<dbReference type="SMART" id="SM01402">
    <property type="entry name" value="Ribosomal_S27"/>
    <property type="match status" value="1"/>
</dbReference>
<dbReference type="GO" id="GO:0008270">
    <property type="term" value="F:zinc ion binding"/>
    <property type="evidence" value="ECO:0007669"/>
    <property type="project" value="UniProtKB-UniRule"/>
</dbReference>
<reference evidence="8" key="1">
    <citation type="submission" date="2013-12" db="EMBL/GenBank/DDBJ databases">
        <title>The complete genome sequence of Methanobacterium sp. BRM9.</title>
        <authorList>
            <consortium name="Pastoral Greenhouse Gas Research Consortium"/>
            <person name="Kelly W.J."/>
            <person name="Leahy S.C."/>
            <person name="Perry R."/>
            <person name="Li D."/>
            <person name="Altermann E."/>
            <person name="Lambie S.C."/>
            <person name="Attwood G.T."/>
        </authorList>
    </citation>
    <scope>NUCLEOTIDE SEQUENCE [LARGE SCALE GENOMIC DNA]</scope>
    <source>
        <strain evidence="8">BRM9</strain>
    </source>
</reference>
<keyword evidence="1 6" id="KW-0479">Metal-binding</keyword>
<dbReference type="GO" id="GO:1990904">
    <property type="term" value="C:ribonucleoprotein complex"/>
    <property type="evidence" value="ECO:0007669"/>
    <property type="project" value="UniProtKB-KW"/>
</dbReference>
<dbReference type="GO" id="GO:0006412">
    <property type="term" value="P:translation"/>
    <property type="evidence" value="ECO:0007669"/>
    <property type="project" value="UniProtKB-UniRule"/>
</dbReference>
<dbReference type="RefSeq" id="WP_008512911.1">
    <property type="nucleotide sequence ID" value="NZ_CALCVY010000007.1"/>
</dbReference>
<organism evidence="8 12">
    <name type="scientific">Methanobacterium formicicum</name>
    <dbReference type="NCBI Taxonomy" id="2162"/>
    <lineage>
        <taxon>Archaea</taxon>
        <taxon>Methanobacteriati</taxon>
        <taxon>Methanobacteriota</taxon>
        <taxon>Methanomada group</taxon>
        <taxon>Methanobacteria</taxon>
        <taxon>Methanobacteriales</taxon>
        <taxon>Methanobacteriaceae</taxon>
        <taxon>Methanobacterium</taxon>
    </lineage>
</organism>
<feature type="binding site" evidence="6">
    <location>
        <position position="21"/>
    </location>
    <ligand>
        <name>Zn(2+)</name>
        <dbReference type="ChEBI" id="CHEBI:29105"/>
    </ligand>
</feature>
<dbReference type="InterPro" id="IPR011332">
    <property type="entry name" value="Ribosomal_zn-bd"/>
</dbReference>
<dbReference type="OrthoDB" id="25142at2157"/>
<dbReference type="SUPFAM" id="SSF57829">
    <property type="entry name" value="Zn-binding ribosomal proteins"/>
    <property type="match status" value="1"/>
</dbReference>
<dbReference type="Pfam" id="PF01599">
    <property type="entry name" value="Ribosomal_S27"/>
    <property type="match status" value="1"/>
</dbReference>
<dbReference type="HAMAP" id="MF_00777">
    <property type="entry name" value="Ribosomal_eS31"/>
    <property type="match status" value="1"/>
</dbReference>
<dbReference type="EMBL" id="CP006933">
    <property type="protein sequence ID" value="AIS31435.1"/>
    <property type="molecule type" value="Genomic_DNA"/>
</dbReference>
<evidence type="ECO:0000256" key="1">
    <source>
        <dbReference type="ARBA" id="ARBA00022723"/>
    </source>
</evidence>
<accession>A0A089ZEZ4</accession>
<dbReference type="GeneID" id="82850869"/>
<dbReference type="EMBL" id="JADIIL010000034">
    <property type="protein sequence ID" value="MBF4475676.1"/>
    <property type="molecule type" value="Genomic_DNA"/>
</dbReference>
<dbReference type="Proteomes" id="UP000029661">
    <property type="component" value="Chromosome"/>
</dbReference>
<keyword evidence="4 6" id="KW-0689">Ribosomal protein</keyword>
<reference evidence="10" key="2">
    <citation type="submission" date="2014-09" db="EMBL/GenBank/DDBJ databases">
        <authorList>
            <person name="Bishop-Lilly K.A."/>
            <person name="Broomall S.M."/>
            <person name="Chain P.S."/>
            <person name="Chertkov O."/>
            <person name="Coyne S.R."/>
            <person name="Daligault H.E."/>
            <person name="Davenport K.W."/>
            <person name="Erkkila T."/>
            <person name="Frey K.G."/>
            <person name="Gibbons H.S."/>
            <person name="Gu W."/>
            <person name="Jaissle J."/>
            <person name="Johnson S.L."/>
            <person name="Koroleva G.I."/>
            <person name="Ladner J.T."/>
            <person name="Lo C.-C."/>
            <person name="Minogue T.D."/>
            <person name="Munk C."/>
            <person name="Palacios G.F."/>
            <person name="Redden C.L."/>
            <person name="Rosenzweig C.N."/>
            <person name="Scholz M.B."/>
            <person name="Teshima H."/>
            <person name="Xu Y."/>
        </authorList>
    </citation>
    <scope>NUCLEOTIDE SEQUENCE</scope>
    <source>
        <strain evidence="10">Mb9</strain>
    </source>
</reference>
<dbReference type="KEGG" id="mfi:DSM1535_0594"/>
<dbReference type="Gene3D" id="6.20.50.180">
    <property type="match status" value="1"/>
</dbReference>
<dbReference type="InterPro" id="IPR022845">
    <property type="entry name" value="Ribosomal_eS31_arc"/>
</dbReference>
<evidence type="ECO:0000256" key="3">
    <source>
        <dbReference type="ARBA" id="ARBA00022833"/>
    </source>
</evidence>
<evidence type="ECO:0000256" key="2">
    <source>
        <dbReference type="ARBA" id="ARBA00022771"/>
    </source>
</evidence>
<dbReference type="GO" id="GO:0003735">
    <property type="term" value="F:structural constituent of ribosome"/>
    <property type="evidence" value="ECO:0007669"/>
    <property type="project" value="InterPro"/>
</dbReference>
<comment type="caution">
    <text evidence="6">Lacks conserved residue(s) required for the propagation of feature annotation.</text>
</comment>
<comment type="cofactor">
    <cofactor evidence="6">
        <name>Zn(2+)</name>
        <dbReference type="ChEBI" id="CHEBI:29105"/>
    </cofactor>
    <text evidence="6">Binds 1 zinc ion per subunit.</text>
</comment>